<name>A0A3G9JX85_9FIRM</name>
<protein>
    <submittedName>
        <fullName evidence="2">Uncharacterized protein</fullName>
    </submittedName>
</protein>
<dbReference type="Proteomes" id="UP000268059">
    <property type="component" value="Chromosome"/>
</dbReference>
<reference evidence="2 3" key="1">
    <citation type="submission" date="2018-11" db="EMBL/GenBank/DDBJ databases">
        <title>Novel Erysipelotrichaceae bacterium isolated from small intestine of a swine.</title>
        <authorList>
            <person name="Kim J.S."/>
            <person name="Choe H."/>
            <person name="Lee Y.R."/>
            <person name="Kim K.M."/>
            <person name="Park D.S."/>
        </authorList>
    </citation>
    <scope>NUCLEOTIDE SEQUENCE [LARGE SCALE GENOMIC DNA]</scope>
    <source>
        <strain evidence="2 3">SG0102</strain>
    </source>
</reference>
<dbReference type="KEGG" id="ebm:SG0102_25130"/>
<evidence type="ECO:0000313" key="3">
    <source>
        <dbReference type="Proteomes" id="UP000268059"/>
    </source>
</evidence>
<keyword evidence="1" id="KW-0812">Transmembrane</keyword>
<keyword evidence="3" id="KW-1185">Reference proteome</keyword>
<dbReference type="InParanoid" id="A0A3G9JX85"/>
<evidence type="ECO:0000313" key="2">
    <source>
        <dbReference type="EMBL" id="BBH27579.1"/>
    </source>
</evidence>
<gene>
    <name evidence="2" type="ORF">SG0102_25130</name>
</gene>
<organism evidence="2 3">
    <name type="scientific">Intestinibaculum porci</name>
    <dbReference type="NCBI Taxonomy" id="2487118"/>
    <lineage>
        <taxon>Bacteria</taxon>
        <taxon>Bacillati</taxon>
        <taxon>Bacillota</taxon>
        <taxon>Erysipelotrichia</taxon>
        <taxon>Erysipelotrichales</taxon>
        <taxon>Erysipelotrichaceae</taxon>
        <taxon>Intestinibaculum</taxon>
    </lineage>
</organism>
<keyword evidence="1" id="KW-0472">Membrane</keyword>
<dbReference type="AlphaFoldDB" id="A0A3G9JX85"/>
<keyword evidence="1" id="KW-1133">Transmembrane helix</keyword>
<proteinExistence type="predicted"/>
<evidence type="ECO:0000256" key="1">
    <source>
        <dbReference type="SAM" id="Phobius"/>
    </source>
</evidence>
<sequence length="50" mass="5381">MNAVESRIFEIRNENIYVPMLTTCGSGTVMYYVAAAAVAAACAAAYVFKK</sequence>
<feature type="transmembrane region" description="Helical" evidence="1">
    <location>
        <begin position="29"/>
        <end position="48"/>
    </location>
</feature>
<dbReference type="EMBL" id="AP019309">
    <property type="protein sequence ID" value="BBH27579.1"/>
    <property type="molecule type" value="Genomic_DNA"/>
</dbReference>
<accession>A0A3G9JX85</accession>